<gene>
    <name evidence="12" type="ORF">DI09_5p10</name>
</gene>
<dbReference type="InterPro" id="IPR035979">
    <property type="entry name" value="RBD_domain_sf"/>
</dbReference>
<accession>A0A098VPA9</accession>
<dbReference type="Gene3D" id="3.30.70.330">
    <property type="match status" value="1"/>
</dbReference>
<dbReference type="HOGENOM" id="CLU_324170_0_0_1"/>
<dbReference type="CDD" id="cd12438">
    <property type="entry name" value="RRM_CNOT4"/>
    <property type="match status" value="1"/>
</dbReference>
<evidence type="ECO:0000256" key="4">
    <source>
        <dbReference type="ARBA" id="ARBA00022833"/>
    </source>
</evidence>
<evidence type="ECO:0000256" key="8">
    <source>
        <dbReference type="PROSITE-ProRule" id="PRU00723"/>
    </source>
</evidence>
<dbReference type="PROSITE" id="PS50089">
    <property type="entry name" value="ZF_RING_2"/>
    <property type="match status" value="1"/>
</dbReference>
<dbReference type="InterPro" id="IPR039515">
    <property type="entry name" value="NOT4_mRING-HC-C4C4"/>
</dbReference>
<evidence type="ECO:0000256" key="3">
    <source>
        <dbReference type="ARBA" id="ARBA00022771"/>
    </source>
</evidence>
<dbReference type="InterPro" id="IPR034261">
    <property type="entry name" value="CNOT4_RRM"/>
</dbReference>
<dbReference type="SUPFAM" id="SSF57850">
    <property type="entry name" value="RING/U-box"/>
    <property type="match status" value="1"/>
</dbReference>
<feature type="compositionally biased region" description="Basic and acidic residues" evidence="9">
    <location>
        <begin position="611"/>
        <end position="628"/>
    </location>
</feature>
<dbReference type="GO" id="GO:0005634">
    <property type="term" value="C:nucleus"/>
    <property type="evidence" value="ECO:0007669"/>
    <property type="project" value="UniProtKB-SubCell"/>
</dbReference>
<evidence type="ECO:0000259" key="10">
    <source>
        <dbReference type="PROSITE" id="PS50089"/>
    </source>
</evidence>
<feature type="region of interest" description="Disordered" evidence="9">
    <location>
        <begin position="374"/>
        <end position="409"/>
    </location>
</feature>
<sequence>MHSYGSADLSTSPKPSNGVTINLGKSKFGKSGKAPKESIAASSMLKKKSNGNNNSSGGSTAFSSTLANELSNIEQWDCPLCMEQVDMGDVNFVPCECGYQICRFCWHHIKFVLNDLCPACRRSYSKQEDSPLVSLKPLSTTQGNACLKKKKPAATTLSSDQIIPLDNNGTRGGAPLGNVLASRKHLIDVRVLQSNLVYVVGIPLSLSLYRFEKTFSSRSTSIFNPVFISALEELLASKKYFGKFGNILKLVINIKGHHSGSSSSKRSTSTAAATFPTVSAFLTFEKPEDASVAIGNIDNSLLEGCLVRATYGTTKYCAFFLRGQTCPNQSNCLYLHELGQSQNSYTKESLSHRQRDISLKRLFGVSSQAQSEISNANLGSFDQNASPSGSPENDPKDAPLNQSQATSIKCAQTDADSAEIALPISPSKAPNEDLQSVSSMHPARSSSRFTFVADLNTEHTSSDLPFSEPNFPMSDLFESFKSPTPFGCLTEAKSPHDFEEQTPKFCCSLEDINNSCIEFLDKLNFGLDTLTDFEDPTATKSVQPTYLAAAKSSPLNVSNTPNPDHMPKKPVECKNSAFTSKSSVKKTSDPLQKPAKPKNIQSQTSIVSSMVKKDNDHRTASKENDFKPSKSATFSSISQENTIPKPSNPFMFLTEEDFIHSVDGCDNFSAFSSAKQQYFSANNGYKSPGLQKNSKKKKKHELKHDIDDQIKNHLEFCGESTFPQINLDDANFYKTDTLKHHADVDGGENFDLHKTFSTVLSFLESYITSESERLIDPLKYHHIDKDDGDIFSLNSVYNSLELNDFTSVTGRISSDIQCFLESPNLVDMTDISSDLAEFDRLVGINGDDFVDGPILKYGELFHANCDVSDFHLPDSYVDLESYRYSLPQLEL</sequence>
<dbReference type="PANTHER" id="PTHR12603:SF0">
    <property type="entry name" value="CCR4-NOT TRANSCRIPTION COMPLEX SUBUNIT 4"/>
    <property type="match status" value="1"/>
</dbReference>
<dbReference type="OrthoDB" id="1923159at2759"/>
<feature type="zinc finger region" description="C3H1-type" evidence="8">
    <location>
        <begin position="311"/>
        <end position="339"/>
    </location>
</feature>
<feature type="non-terminal residue" evidence="12">
    <location>
        <position position="891"/>
    </location>
</feature>
<keyword evidence="6" id="KW-0175">Coiled coil</keyword>
<feature type="compositionally biased region" description="Polar residues" evidence="9">
    <location>
        <begin position="400"/>
        <end position="409"/>
    </location>
</feature>
<dbReference type="InterPro" id="IPR000571">
    <property type="entry name" value="Znf_CCCH"/>
</dbReference>
<dbReference type="InterPro" id="IPR036855">
    <property type="entry name" value="Znf_CCCH_sf"/>
</dbReference>
<feature type="compositionally biased region" description="Polar residues" evidence="9">
    <location>
        <begin position="630"/>
        <end position="645"/>
    </location>
</feature>
<evidence type="ECO:0000256" key="9">
    <source>
        <dbReference type="SAM" id="MobiDB-lite"/>
    </source>
</evidence>
<name>A0A098VPA9_9MICR</name>
<reference evidence="12 13" key="1">
    <citation type="submission" date="2014-04" db="EMBL/GenBank/DDBJ databases">
        <title>A new species of microsporidia sheds light on the evolution of extreme parasitism.</title>
        <authorList>
            <person name="Haag K.L."/>
            <person name="James T.Y."/>
            <person name="Larsson R."/>
            <person name="Schaer T.M."/>
            <person name="Refardt D."/>
            <person name="Pombert J.-F."/>
            <person name="Ebert D."/>
        </authorList>
    </citation>
    <scope>NUCLEOTIDE SEQUENCE [LARGE SCALE GENOMIC DNA]</scope>
    <source>
        <strain evidence="12 13">UGP3</strain>
        <tissue evidence="12">Spores</tissue>
    </source>
</reference>
<comment type="subcellular location">
    <subcellularLocation>
        <location evidence="1">Nucleus</location>
    </subcellularLocation>
</comment>
<evidence type="ECO:0000256" key="7">
    <source>
        <dbReference type="ARBA" id="ARBA00023242"/>
    </source>
</evidence>
<dbReference type="EMBL" id="JMKJ01000555">
    <property type="protein sequence ID" value="KGG50654.1"/>
    <property type="molecule type" value="Genomic_DNA"/>
</dbReference>
<keyword evidence="5" id="KW-0694">RNA-binding</keyword>
<organism evidence="12 13">
    <name type="scientific">Mitosporidium daphniae</name>
    <dbReference type="NCBI Taxonomy" id="1485682"/>
    <lineage>
        <taxon>Eukaryota</taxon>
        <taxon>Fungi</taxon>
        <taxon>Fungi incertae sedis</taxon>
        <taxon>Microsporidia</taxon>
        <taxon>Mitosporidium</taxon>
    </lineage>
</organism>
<dbReference type="InterPro" id="IPR039780">
    <property type="entry name" value="Mot2"/>
</dbReference>
<dbReference type="SMART" id="SM00361">
    <property type="entry name" value="RRM_1"/>
    <property type="match status" value="1"/>
</dbReference>
<feature type="compositionally biased region" description="Polar residues" evidence="9">
    <location>
        <begin position="553"/>
        <end position="562"/>
    </location>
</feature>
<dbReference type="InterPro" id="IPR012677">
    <property type="entry name" value="Nucleotide-bd_a/b_plait_sf"/>
</dbReference>
<dbReference type="RefSeq" id="XP_013237138.1">
    <property type="nucleotide sequence ID" value="XM_013381684.1"/>
</dbReference>
<dbReference type="InterPro" id="IPR001841">
    <property type="entry name" value="Znf_RING"/>
</dbReference>
<keyword evidence="7" id="KW-0539">Nucleus</keyword>
<dbReference type="InterPro" id="IPR003954">
    <property type="entry name" value="RRM_euk-type"/>
</dbReference>
<feature type="compositionally biased region" description="Polar residues" evidence="9">
    <location>
        <begin position="8"/>
        <end position="20"/>
    </location>
</feature>
<evidence type="ECO:0000256" key="6">
    <source>
        <dbReference type="ARBA" id="ARBA00023054"/>
    </source>
</evidence>
<dbReference type="PANTHER" id="PTHR12603">
    <property type="entry name" value="CCR4-NOT TRANSCRIPTION COMPLEX RELATED"/>
    <property type="match status" value="1"/>
</dbReference>
<evidence type="ECO:0008006" key="14">
    <source>
        <dbReference type="Google" id="ProtNLM"/>
    </source>
</evidence>
<dbReference type="PROSITE" id="PS50103">
    <property type="entry name" value="ZF_C3H1"/>
    <property type="match status" value="1"/>
</dbReference>
<keyword evidence="2 8" id="KW-0479">Metal-binding</keyword>
<dbReference type="GeneID" id="25260404"/>
<evidence type="ECO:0000313" key="13">
    <source>
        <dbReference type="Proteomes" id="UP000029725"/>
    </source>
</evidence>
<evidence type="ECO:0000256" key="1">
    <source>
        <dbReference type="ARBA" id="ARBA00004123"/>
    </source>
</evidence>
<dbReference type="Pfam" id="PF14570">
    <property type="entry name" value="zf-RING_4"/>
    <property type="match status" value="1"/>
</dbReference>
<dbReference type="GO" id="GO:0004842">
    <property type="term" value="F:ubiquitin-protein transferase activity"/>
    <property type="evidence" value="ECO:0007669"/>
    <property type="project" value="InterPro"/>
</dbReference>
<feature type="compositionally biased region" description="Polar residues" evidence="9">
    <location>
        <begin position="599"/>
        <end position="608"/>
    </location>
</feature>
<dbReference type="Gene3D" id="3.30.40.10">
    <property type="entry name" value="Zinc/RING finger domain, C3HC4 (zinc finger)"/>
    <property type="match status" value="1"/>
</dbReference>
<dbReference type="SUPFAM" id="SSF90229">
    <property type="entry name" value="CCCH zinc finger"/>
    <property type="match status" value="1"/>
</dbReference>
<dbReference type="GO" id="GO:0008270">
    <property type="term" value="F:zinc ion binding"/>
    <property type="evidence" value="ECO:0007669"/>
    <property type="project" value="UniProtKB-KW"/>
</dbReference>
<protein>
    <recommendedName>
        <fullName evidence="14">CCR4-NOT transcription complex subunit 4</fullName>
    </recommendedName>
</protein>
<evidence type="ECO:0000259" key="11">
    <source>
        <dbReference type="PROSITE" id="PS50103"/>
    </source>
</evidence>
<proteinExistence type="predicted"/>
<dbReference type="FunFam" id="3.30.40.10:FF:000006">
    <property type="entry name" value="CCR4-NOT transcription complex subunit 4"/>
    <property type="match status" value="1"/>
</dbReference>
<dbReference type="GO" id="GO:0003723">
    <property type="term" value="F:RNA binding"/>
    <property type="evidence" value="ECO:0007669"/>
    <property type="project" value="UniProtKB-KW"/>
</dbReference>
<feature type="region of interest" description="Disordered" evidence="9">
    <location>
        <begin position="553"/>
        <end position="649"/>
    </location>
</feature>
<feature type="domain" description="RING-type" evidence="10">
    <location>
        <begin position="78"/>
        <end position="121"/>
    </location>
</feature>
<dbReference type="VEuPathDB" id="MicrosporidiaDB:DI09_5p10"/>
<dbReference type="CDD" id="cd16618">
    <property type="entry name" value="mRING-HC-C4C4_CNOT4"/>
    <property type="match status" value="1"/>
</dbReference>
<dbReference type="InterPro" id="IPR013083">
    <property type="entry name" value="Znf_RING/FYVE/PHD"/>
</dbReference>
<comment type="caution">
    <text evidence="12">The sequence shown here is derived from an EMBL/GenBank/DDBJ whole genome shotgun (WGS) entry which is preliminary data.</text>
</comment>
<feature type="compositionally biased region" description="Polar residues" evidence="9">
    <location>
        <begin position="374"/>
        <end position="391"/>
    </location>
</feature>
<evidence type="ECO:0000256" key="5">
    <source>
        <dbReference type="ARBA" id="ARBA00022884"/>
    </source>
</evidence>
<dbReference type="Proteomes" id="UP000029725">
    <property type="component" value="Unassembled WGS sequence"/>
</dbReference>
<dbReference type="AlphaFoldDB" id="A0A098VPA9"/>
<keyword evidence="4 8" id="KW-0862">Zinc</keyword>
<evidence type="ECO:0000313" key="12">
    <source>
        <dbReference type="EMBL" id="KGG50654.1"/>
    </source>
</evidence>
<feature type="domain" description="C3H1-type" evidence="11">
    <location>
        <begin position="311"/>
        <end position="339"/>
    </location>
</feature>
<dbReference type="SUPFAM" id="SSF54928">
    <property type="entry name" value="RNA-binding domain, RBD"/>
    <property type="match status" value="1"/>
</dbReference>
<evidence type="ECO:0000256" key="2">
    <source>
        <dbReference type="ARBA" id="ARBA00022723"/>
    </source>
</evidence>
<dbReference type="GO" id="GO:0016567">
    <property type="term" value="P:protein ubiquitination"/>
    <property type="evidence" value="ECO:0007669"/>
    <property type="project" value="TreeGrafter"/>
</dbReference>
<keyword evidence="3 8" id="KW-0863">Zinc-finger</keyword>
<keyword evidence="13" id="KW-1185">Reference proteome</keyword>
<feature type="region of interest" description="Disordered" evidence="9">
    <location>
        <begin position="1"/>
        <end position="34"/>
    </location>
</feature>
<dbReference type="GO" id="GO:0030014">
    <property type="term" value="C:CCR4-NOT complex"/>
    <property type="evidence" value="ECO:0007669"/>
    <property type="project" value="InterPro"/>
</dbReference>